<proteinExistence type="predicted"/>
<dbReference type="KEGG" id="sjp:SJA_C1-08470"/>
<name>D4YZ99_SPHIU</name>
<dbReference type="Proteomes" id="UP000007753">
    <property type="component" value="Chromosome 1"/>
</dbReference>
<dbReference type="EMBL" id="AP010803">
    <property type="protein sequence ID" value="BAI95681.1"/>
    <property type="molecule type" value="Genomic_DNA"/>
</dbReference>
<dbReference type="HOGENOM" id="CLU_1969116_0_0_5"/>
<accession>D4YZ99</accession>
<gene>
    <name evidence="1" type="ordered locus">SJA_C1-08470</name>
</gene>
<dbReference type="RefSeq" id="WP_013039336.1">
    <property type="nucleotide sequence ID" value="NC_014006.1"/>
</dbReference>
<dbReference type="GeneID" id="29272509"/>
<protein>
    <submittedName>
        <fullName evidence="1">Uncharacterized protein</fullName>
    </submittedName>
</protein>
<dbReference type="AlphaFoldDB" id="D4YZ99"/>
<sequence>MANVNWKNLIKPVAKTSAGAAVSPAERAAKSMDDALAAFKGGNKDIKRPTIKQAGDSVVFSVRYANTALLLDGANKEFAVPANKFEEVYNAIKASVLAGEFNEQLAPLAENAKKRGKAMAKSKAASK</sequence>
<evidence type="ECO:0000313" key="1">
    <source>
        <dbReference type="EMBL" id="BAI95681.1"/>
    </source>
</evidence>
<reference evidence="1 2" key="1">
    <citation type="journal article" date="2010" name="J. Bacteriol.">
        <title>Complete genome sequence of the representative gamma-hexachlorocyclohexane-degrading bacterium Sphingobium japonicum UT26.</title>
        <authorList>
            <person name="Nagata Y."/>
            <person name="Ohtsubo Y."/>
            <person name="Endo R."/>
            <person name="Ichikawa N."/>
            <person name="Ankai A."/>
            <person name="Oguchi A."/>
            <person name="Fukui S."/>
            <person name="Fujita N."/>
            <person name="Tsuda M."/>
        </authorList>
    </citation>
    <scope>NUCLEOTIDE SEQUENCE [LARGE SCALE GENOMIC DNA]</scope>
    <source>
        <strain evidence="2">DSM 16413 / CCM 7287 / MTCC 6362 / UT26 / NBRC 101211 / UT26S</strain>
    </source>
</reference>
<organism evidence="1 2">
    <name type="scientific">Sphingobium indicum (strain DSM 16413 / CCM 7287 / MTCC 6362 / UT26 / NBRC 101211 / UT26S)</name>
    <name type="common">Sphingobium japonicum</name>
    <dbReference type="NCBI Taxonomy" id="452662"/>
    <lineage>
        <taxon>Bacteria</taxon>
        <taxon>Pseudomonadati</taxon>
        <taxon>Pseudomonadota</taxon>
        <taxon>Alphaproteobacteria</taxon>
        <taxon>Sphingomonadales</taxon>
        <taxon>Sphingomonadaceae</taxon>
        <taxon>Sphingobium</taxon>
    </lineage>
</organism>
<evidence type="ECO:0000313" key="2">
    <source>
        <dbReference type="Proteomes" id="UP000007753"/>
    </source>
</evidence>
<keyword evidence="2" id="KW-1185">Reference proteome</keyword>